<keyword evidence="11" id="KW-1185">Reference proteome</keyword>
<keyword evidence="4 5" id="KW-0547">Nucleotide-binding</keyword>
<dbReference type="PROSITE" id="PS00399">
    <property type="entry name" value="SUCCINYL_COA_LIG_2"/>
    <property type="match status" value="1"/>
</dbReference>
<evidence type="ECO:0000256" key="6">
    <source>
        <dbReference type="PIRSR" id="PIRSR001553-1"/>
    </source>
</evidence>
<feature type="binding site" evidence="5">
    <location>
        <begin position="96"/>
        <end position="98"/>
    </location>
    <ligand>
        <name>CoA</name>
        <dbReference type="ChEBI" id="CHEBI:57287"/>
    </ligand>
</feature>
<comment type="catalytic activity">
    <reaction evidence="5">
        <text>GTP + succinate + CoA = succinyl-CoA + GDP + phosphate</text>
        <dbReference type="Rhea" id="RHEA:22120"/>
        <dbReference type="ChEBI" id="CHEBI:30031"/>
        <dbReference type="ChEBI" id="CHEBI:37565"/>
        <dbReference type="ChEBI" id="CHEBI:43474"/>
        <dbReference type="ChEBI" id="CHEBI:57287"/>
        <dbReference type="ChEBI" id="CHEBI:57292"/>
        <dbReference type="ChEBI" id="CHEBI:58189"/>
    </reaction>
</comment>
<dbReference type="OrthoDB" id="55711at2157"/>
<dbReference type="NCBIfam" id="TIGR01019">
    <property type="entry name" value="sucCoAalpha"/>
    <property type="match status" value="1"/>
</dbReference>
<dbReference type="InterPro" id="IPR003781">
    <property type="entry name" value="CoA-bd"/>
</dbReference>
<dbReference type="UniPathway" id="UPA00223">
    <property type="reaction ID" value="UER00999"/>
</dbReference>
<keyword evidence="3 5" id="KW-0436">Ligase</keyword>
<dbReference type="GO" id="GO:0009361">
    <property type="term" value="C:succinate-CoA ligase complex (ADP-forming)"/>
    <property type="evidence" value="ECO:0007669"/>
    <property type="project" value="TreeGrafter"/>
</dbReference>
<dbReference type="GO" id="GO:0004775">
    <property type="term" value="F:succinate-CoA ligase (ADP-forming) activity"/>
    <property type="evidence" value="ECO:0007669"/>
    <property type="project" value="UniProtKB-UniRule"/>
</dbReference>
<keyword evidence="2 5" id="KW-0816">Tricarboxylic acid cycle</keyword>
<dbReference type="PIRSF" id="PIRSF001553">
    <property type="entry name" value="SucCS_alpha"/>
    <property type="match status" value="1"/>
</dbReference>
<dbReference type="FunFam" id="3.40.50.261:FF:000006">
    <property type="entry name" value="Succinate--CoA ligase [ADP-forming] subunit alpha"/>
    <property type="match status" value="1"/>
</dbReference>
<dbReference type="EC" id="6.2.1.5" evidence="5"/>
<evidence type="ECO:0000256" key="5">
    <source>
        <dbReference type="HAMAP-Rule" id="MF_01988"/>
    </source>
</evidence>
<comment type="catalytic activity">
    <reaction evidence="1">
        <text>acetate + ATP + CoA = acetyl-CoA + ADP + phosphate</text>
        <dbReference type="Rhea" id="RHEA:15081"/>
        <dbReference type="ChEBI" id="CHEBI:30089"/>
        <dbReference type="ChEBI" id="CHEBI:30616"/>
        <dbReference type="ChEBI" id="CHEBI:43474"/>
        <dbReference type="ChEBI" id="CHEBI:57287"/>
        <dbReference type="ChEBI" id="CHEBI:57288"/>
        <dbReference type="ChEBI" id="CHEBI:456216"/>
        <dbReference type="EC" id="6.2.1.13"/>
    </reaction>
</comment>
<dbReference type="EMBL" id="CP001899">
    <property type="protein sequence ID" value="ADC65396.1"/>
    <property type="molecule type" value="Genomic_DNA"/>
</dbReference>
<dbReference type="PaxDb" id="589924-Ferp_1242"/>
<evidence type="ECO:0000313" key="11">
    <source>
        <dbReference type="Proteomes" id="UP000002613"/>
    </source>
</evidence>
<dbReference type="InterPro" id="IPR033847">
    <property type="entry name" value="Citrt_syn/SCS-alpha_CS"/>
</dbReference>
<gene>
    <name evidence="5" type="primary">sucD</name>
    <name evidence="10" type="ordered locus">Ferp_1242</name>
</gene>
<comment type="subunit">
    <text evidence="5 8">Heterotetramer of two alpha and two beta subunits.</text>
</comment>
<name>D3RY33_FERPA</name>
<dbReference type="GO" id="GO:0004776">
    <property type="term" value="F:succinate-CoA ligase (GDP-forming) activity"/>
    <property type="evidence" value="ECO:0007669"/>
    <property type="project" value="TreeGrafter"/>
</dbReference>
<reference evidence="10 11" key="2">
    <citation type="journal article" date="2011" name="Stand. Genomic Sci.">
        <title>Complete genome sequence of Ferroglobus placidus AEDII12DO.</title>
        <authorList>
            <person name="Anderson I."/>
            <person name="Risso C."/>
            <person name="Holmes D."/>
            <person name="Lucas S."/>
            <person name="Copeland A."/>
            <person name="Lapidus A."/>
            <person name="Cheng J.F."/>
            <person name="Bruce D."/>
            <person name="Goodwin L."/>
            <person name="Pitluck S."/>
            <person name="Saunders E."/>
            <person name="Brettin T."/>
            <person name="Detter J.C."/>
            <person name="Han C."/>
            <person name="Tapia R."/>
            <person name="Larimer F."/>
            <person name="Land M."/>
            <person name="Hauser L."/>
            <person name="Woyke T."/>
            <person name="Lovley D."/>
            <person name="Kyrpides N."/>
            <person name="Ivanova N."/>
        </authorList>
    </citation>
    <scope>NUCLEOTIDE SEQUENCE [LARGE SCALE GENOMIC DNA]</scope>
    <source>
        <strain evidence="11">DSM 10642 / AEDII12DO</strain>
    </source>
</reference>
<sequence>MAIIIDENTKAIVQGITGSQGRFHTERMLAYGTKIVAGVTPGKGGSEVLGVPVFDRVSEAVEKTGANASVIFVPAPFATDAIFEAVEAGVEVVVCITEGIPVYDELKAYKRVKEAGVILIGPNCPGVISVGKSHLGIMPTQIFKEGNVGIVSRSGTLTYQIAYNLTRLGIGQSTVVGIGGDRIVGMSFVEILEMFEEDDQTDLVVLIGEIGGTDEEEAAKFIEKKMSKPVVGYIAGITAPPGKRMGHAGAIIEGGRGTAESKIKALEEVGVEVGRTPMEVAEIVKRKLEDKV</sequence>
<dbReference type="InterPro" id="IPR016102">
    <property type="entry name" value="Succinyl-CoA_synth-like"/>
</dbReference>
<feature type="binding site" evidence="5">
    <location>
        <begin position="17"/>
        <end position="20"/>
    </location>
    <ligand>
        <name>CoA</name>
        <dbReference type="ChEBI" id="CHEBI:57287"/>
    </ligand>
</feature>
<dbReference type="PROSITE" id="PS01216">
    <property type="entry name" value="SUCCINYL_COA_LIG_1"/>
    <property type="match status" value="1"/>
</dbReference>
<evidence type="ECO:0000256" key="1">
    <source>
        <dbReference type="ARBA" id="ARBA00001619"/>
    </source>
</evidence>
<dbReference type="HOGENOM" id="CLU_052104_0_0_2"/>
<dbReference type="Pfam" id="PF00549">
    <property type="entry name" value="Ligase_CoA"/>
    <property type="match status" value="1"/>
</dbReference>
<dbReference type="InterPro" id="IPR017440">
    <property type="entry name" value="Cit_synth/succinyl-CoA_lig_AS"/>
</dbReference>
<dbReference type="InterPro" id="IPR036291">
    <property type="entry name" value="NAD(P)-bd_dom_sf"/>
</dbReference>
<feature type="active site" description="Tele-phosphohistidine intermediate" evidence="5 6">
    <location>
        <position position="247"/>
    </location>
</feature>
<evidence type="ECO:0000259" key="9">
    <source>
        <dbReference type="SMART" id="SM00881"/>
    </source>
</evidence>
<dbReference type="GO" id="GO:0006099">
    <property type="term" value="P:tricarboxylic acid cycle"/>
    <property type="evidence" value="ECO:0007669"/>
    <property type="project" value="UniProtKB-UniRule"/>
</dbReference>
<dbReference type="Proteomes" id="UP000002613">
    <property type="component" value="Chromosome"/>
</dbReference>
<dbReference type="Gene3D" id="3.40.50.261">
    <property type="entry name" value="Succinyl-CoA synthetase domains"/>
    <property type="match status" value="1"/>
</dbReference>
<dbReference type="PRINTS" id="PR01798">
    <property type="entry name" value="SCOASYNTHASE"/>
</dbReference>
<comment type="similarity">
    <text evidence="5 7">Belongs to the succinate/malate CoA ligase alpha subunit family.</text>
</comment>
<evidence type="ECO:0000256" key="2">
    <source>
        <dbReference type="ARBA" id="ARBA00022532"/>
    </source>
</evidence>
<feature type="domain" description="CoA-binding" evidence="9">
    <location>
        <begin position="4"/>
        <end position="100"/>
    </location>
</feature>
<comment type="pathway">
    <text evidence="5 8">Carbohydrate metabolism; tricarboxylic acid cycle; succinate from succinyl-CoA (ligase route): step 1/1.</text>
</comment>
<dbReference type="GO" id="GO:0000166">
    <property type="term" value="F:nucleotide binding"/>
    <property type="evidence" value="ECO:0007669"/>
    <property type="project" value="UniProtKB-KW"/>
</dbReference>
<dbReference type="Pfam" id="PF02629">
    <property type="entry name" value="CoA_binding"/>
    <property type="match status" value="1"/>
</dbReference>
<dbReference type="HAMAP" id="MF_01988">
    <property type="entry name" value="Succ_CoA_alpha"/>
    <property type="match status" value="1"/>
</dbReference>
<comment type="function">
    <text evidence="5 8">Succinyl-CoA synthetase functions in the citric acid cycle (TCA), coupling the hydrolysis of succinyl-CoA to the synthesis of either ATP or GTP and thus represents the only step of substrate-level phosphorylation in the TCA. The alpha subunit of the enzyme binds the substrates coenzyme A and phosphate, while succinate binding and nucleotide specificity is provided by the beta subunit.</text>
</comment>
<dbReference type="RefSeq" id="WP_012965739.1">
    <property type="nucleotide sequence ID" value="NC_013849.1"/>
</dbReference>
<dbReference type="SUPFAM" id="SSF51735">
    <property type="entry name" value="NAD(P)-binding Rossmann-fold domains"/>
    <property type="match status" value="1"/>
</dbReference>
<comment type="catalytic activity">
    <reaction evidence="5 8">
        <text>succinate + ATP + CoA = succinyl-CoA + ADP + phosphate</text>
        <dbReference type="Rhea" id="RHEA:17661"/>
        <dbReference type="ChEBI" id="CHEBI:30031"/>
        <dbReference type="ChEBI" id="CHEBI:30616"/>
        <dbReference type="ChEBI" id="CHEBI:43474"/>
        <dbReference type="ChEBI" id="CHEBI:57287"/>
        <dbReference type="ChEBI" id="CHEBI:57292"/>
        <dbReference type="ChEBI" id="CHEBI:456216"/>
        <dbReference type="EC" id="6.2.1.5"/>
    </reaction>
</comment>
<protein>
    <recommendedName>
        <fullName evidence="5">Succinate--CoA ligase [ADP-forming] subunit alpha</fullName>
        <ecNumber evidence="5">6.2.1.5</ecNumber>
    </recommendedName>
    <alternativeName>
        <fullName evidence="5">Succinyl-CoA synthetase subunit alpha</fullName>
        <shortName evidence="5">SCS-alpha</shortName>
    </alternativeName>
</protein>
<dbReference type="GeneID" id="8778755"/>
<evidence type="ECO:0000256" key="8">
    <source>
        <dbReference type="RuleBase" id="RU000699"/>
    </source>
</evidence>
<dbReference type="KEGG" id="fpl:Ferp_1242"/>
<dbReference type="eggNOG" id="arCOG01339">
    <property type="taxonomic scope" value="Archaea"/>
</dbReference>
<dbReference type="NCBIfam" id="NF004230">
    <property type="entry name" value="PRK05678.1"/>
    <property type="match status" value="1"/>
</dbReference>
<dbReference type="STRING" id="589924.Ferp_1242"/>
<dbReference type="AlphaFoldDB" id="D3RY33"/>
<dbReference type="Gene3D" id="3.40.50.720">
    <property type="entry name" value="NAD(P)-binding Rossmann-like Domain"/>
    <property type="match status" value="1"/>
</dbReference>
<dbReference type="InterPro" id="IPR005810">
    <property type="entry name" value="CoA_lig_alpha"/>
</dbReference>
<dbReference type="SMART" id="SM00881">
    <property type="entry name" value="CoA_binding"/>
    <property type="match status" value="1"/>
</dbReference>
<dbReference type="SUPFAM" id="SSF52210">
    <property type="entry name" value="Succinyl-CoA synthetase domains"/>
    <property type="match status" value="1"/>
</dbReference>
<dbReference type="PANTHER" id="PTHR11117">
    <property type="entry name" value="SUCCINYL-COA LIGASE SUBUNIT ALPHA"/>
    <property type="match status" value="1"/>
</dbReference>
<dbReference type="InterPro" id="IPR005811">
    <property type="entry name" value="SUCC_ACL_C"/>
</dbReference>
<proteinExistence type="inferred from homology"/>
<evidence type="ECO:0000256" key="3">
    <source>
        <dbReference type="ARBA" id="ARBA00022598"/>
    </source>
</evidence>
<evidence type="ECO:0000313" key="10">
    <source>
        <dbReference type="EMBL" id="ADC65396.1"/>
    </source>
</evidence>
<evidence type="ECO:0000256" key="4">
    <source>
        <dbReference type="ARBA" id="ARBA00022741"/>
    </source>
</evidence>
<feature type="binding site" evidence="5">
    <location>
        <position position="43"/>
    </location>
    <ligand>
        <name>CoA</name>
        <dbReference type="ChEBI" id="CHEBI:57287"/>
    </ligand>
</feature>
<organism evidence="10 11">
    <name type="scientific">Ferroglobus placidus (strain DSM 10642 / AEDII12DO)</name>
    <dbReference type="NCBI Taxonomy" id="589924"/>
    <lineage>
        <taxon>Archaea</taxon>
        <taxon>Methanobacteriati</taxon>
        <taxon>Methanobacteriota</taxon>
        <taxon>Archaeoglobi</taxon>
        <taxon>Archaeoglobales</taxon>
        <taxon>Archaeoglobaceae</taxon>
        <taxon>Ferroglobus</taxon>
    </lineage>
</organism>
<dbReference type="FunFam" id="3.40.50.720:FF:000277">
    <property type="entry name" value="Succinate--CoA ligase [ADP-forming] subunit alpha"/>
    <property type="match status" value="1"/>
</dbReference>
<dbReference type="GO" id="GO:0043758">
    <property type="term" value="F:acetate-CoA ligase (ADP-forming) activity"/>
    <property type="evidence" value="ECO:0007669"/>
    <property type="project" value="UniProtKB-EC"/>
</dbReference>
<evidence type="ECO:0000256" key="7">
    <source>
        <dbReference type="RuleBase" id="RU000677"/>
    </source>
</evidence>
<feature type="binding site" evidence="5">
    <location>
        <position position="159"/>
    </location>
    <ligand>
        <name>substrate</name>
        <note>ligand shared with subunit beta</note>
    </ligand>
</feature>
<reference evidence="11" key="1">
    <citation type="submission" date="2010-02" db="EMBL/GenBank/DDBJ databases">
        <title>Complete sequence of Ferroglobus placidus DSM 10642.</title>
        <authorList>
            <consortium name="US DOE Joint Genome Institute"/>
            <person name="Lucas S."/>
            <person name="Copeland A."/>
            <person name="Lapidus A."/>
            <person name="Cheng J.-F."/>
            <person name="Bruce D."/>
            <person name="Goodwin L."/>
            <person name="Pitluck S."/>
            <person name="Saunders E."/>
            <person name="Brettin T."/>
            <person name="Detter J.C."/>
            <person name="Han C."/>
            <person name="Tapia R."/>
            <person name="Larimer F."/>
            <person name="Land M."/>
            <person name="Hauser L."/>
            <person name="Kyrpides N."/>
            <person name="Ivanova N."/>
            <person name="Holmes D."/>
            <person name="Lovley D."/>
            <person name="Kyrpides N."/>
            <person name="Anderson I.J."/>
            <person name="Woyke T."/>
        </authorList>
    </citation>
    <scope>NUCLEOTIDE SEQUENCE [LARGE SCALE GENOMIC DNA]</scope>
    <source>
        <strain evidence="11">DSM 10642 / AEDII12DO</strain>
    </source>
</reference>
<dbReference type="PANTHER" id="PTHR11117:SF2">
    <property type="entry name" value="SUCCINATE--COA LIGASE [ADP_GDP-FORMING] SUBUNIT ALPHA, MITOCHONDRIAL"/>
    <property type="match status" value="1"/>
</dbReference>
<accession>D3RY33</accession>